<proteinExistence type="predicted"/>
<name>A0A3S0LBD5_9BACI</name>
<dbReference type="RefSeq" id="WP_126408709.1">
    <property type="nucleotide sequence ID" value="NZ_RXNT01000008.1"/>
</dbReference>
<dbReference type="PROSITE" id="PS51186">
    <property type="entry name" value="GNAT"/>
    <property type="match status" value="1"/>
</dbReference>
<dbReference type="GO" id="GO:0016747">
    <property type="term" value="F:acyltransferase activity, transferring groups other than amino-acyl groups"/>
    <property type="evidence" value="ECO:0007669"/>
    <property type="project" value="InterPro"/>
</dbReference>
<evidence type="ECO:0000313" key="3">
    <source>
        <dbReference type="Proteomes" id="UP000271374"/>
    </source>
</evidence>
<sequence>MNLNYSSFFNGNLVRLTAPKQGDVDIMALWHEDAEYLRNVDTDIAKVKSIIQIEQEEDRNSSSFYFRVRTIESDELIGFVVIHSVEWNNRAGMLAIGIGDSKFRGKGYGTDTLQLILRYAFHELNLNRVGLDVIEYNERGIRAYEKVGFKLEGRLREAVQRDGKTFDRIVMGILRSEWEELNNI</sequence>
<dbReference type="InterPro" id="IPR016181">
    <property type="entry name" value="Acyl_CoA_acyltransferase"/>
</dbReference>
<keyword evidence="3" id="KW-1185">Reference proteome</keyword>
<dbReference type="SUPFAM" id="SSF55729">
    <property type="entry name" value="Acyl-CoA N-acyltransferases (Nat)"/>
    <property type="match status" value="1"/>
</dbReference>
<dbReference type="Gene3D" id="3.40.630.30">
    <property type="match status" value="1"/>
</dbReference>
<dbReference type="InterPro" id="IPR000182">
    <property type="entry name" value="GNAT_dom"/>
</dbReference>
<gene>
    <name evidence="2" type="ORF">EKG37_10950</name>
</gene>
<dbReference type="PANTHER" id="PTHR43415">
    <property type="entry name" value="SPERMIDINE N(1)-ACETYLTRANSFERASE"/>
    <property type="match status" value="1"/>
</dbReference>
<feature type="domain" description="N-acetyltransferase" evidence="1">
    <location>
        <begin position="24"/>
        <end position="176"/>
    </location>
</feature>
<dbReference type="Proteomes" id="UP000271374">
    <property type="component" value="Unassembled WGS sequence"/>
</dbReference>
<dbReference type="OrthoDB" id="9795206at2"/>
<protein>
    <submittedName>
        <fullName evidence="2">N-acetyltransferase</fullName>
    </submittedName>
</protein>
<dbReference type="Pfam" id="PF13302">
    <property type="entry name" value="Acetyltransf_3"/>
    <property type="match status" value="1"/>
</dbReference>
<comment type="caution">
    <text evidence="2">The sequence shown here is derived from an EMBL/GenBank/DDBJ whole genome shotgun (WGS) entry which is preliminary data.</text>
</comment>
<dbReference type="AlphaFoldDB" id="A0A3S0LBD5"/>
<dbReference type="PANTHER" id="PTHR43415:SF5">
    <property type="entry name" value="ACETYLTRANSFERASE"/>
    <property type="match status" value="1"/>
</dbReference>
<keyword evidence="2" id="KW-0808">Transferase</keyword>
<organism evidence="2 3">
    <name type="scientific">Bacillus yapensis</name>
    <dbReference type="NCBI Taxonomy" id="2492960"/>
    <lineage>
        <taxon>Bacteria</taxon>
        <taxon>Bacillati</taxon>
        <taxon>Bacillota</taxon>
        <taxon>Bacilli</taxon>
        <taxon>Bacillales</taxon>
        <taxon>Bacillaceae</taxon>
        <taxon>Bacillus</taxon>
    </lineage>
</organism>
<reference evidence="2 3" key="1">
    <citation type="submission" date="2018-12" db="EMBL/GenBank/DDBJ databases">
        <title>Bacillus yapensis draft genome sequence.</title>
        <authorList>
            <person name="Yu L."/>
            <person name="Xu X."/>
            <person name="Tang X."/>
        </authorList>
    </citation>
    <scope>NUCLEOTIDE SEQUENCE [LARGE SCALE GENOMIC DNA]</scope>
    <source>
        <strain evidence="2 3">XXST-01</strain>
    </source>
</reference>
<accession>A0A3S0LBD5</accession>
<evidence type="ECO:0000313" key="2">
    <source>
        <dbReference type="EMBL" id="RTR31391.1"/>
    </source>
</evidence>
<evidence type="ECO:0000259" key="1">
    <source>
        <dbReference type="PROSITE" id="PS51186"/>
    </source>
</evidence>
<dbReference type="EMBL" id="RXNT01000008">
    <property type="protein sequence ID" value="RTR31391.1"/>
    <property type="molecule type" value="Genomic_DNA"/>
</dbReference>
<dbReference type="CDD" id="cd04301">
    <property type="entry name" value="NAT_SF"/>
    <property type="match status" value="1"/>
</dbReference>